<evidence type="ECO:0000313" key="3">
    <source>
        <dbReference type="EMBL" id="GCC44726.1"/>
    </source>
</evidence>
<evidence type="ECO:0000256" key="1">
    <source>
        <dbReference type="SAM" id="MobiDB-lite"/>
    </source>
</evidence>
<reference evidence="3 4" key="1">
    <citation type="journal article" date="2018" name="Nat. Ecol. Evol.">
        <title>Shark genomes provide insights into elasmobranch evolution and the origin of vertebrates.</title>
        <authorList>
            <person name="Hara Y"/>
            <person name="Yamaguchi K"/>
            <person name="Onimaru K"/>
            <person name="Kadota M"/>
            <person name="Koyanagi M"/>
            <person name="Keeley SD"/>
            <person name="Tatsumi K"/>
            <person name="Tanaka K"/>
            <person name="Motone F"/>
            <person name="Kageyama Y"/>
            <person name="Nozu R"/>
            <person name="Adachi N"/>
            <person name="Nishimura O"/>
            <person name="Nakagawa R"/>
            <person name="Tanegashima C"/>
            <person name="Kiyatake I"/>
            <person name="Matsumoto R"/>
            <person name="Murakumo K"/>
            <person name="Nishida K"/>
            <person name="Terakita A"/>
            <person name="Kuratani S"/>
            <person name="Sato K"/>
            <person name="Hyodo S Kuraku.S."/>
        </authorList>
    </citation>
    <scope>NUCLEOTIDE SEQUENCE [LARGE SCALE GENOMIC DNA]</scope>
</reference>
<name>A0A401TQ20_CHIPU</name>
<dbReference type="STRING" id="137246.A0A401TQ20"/>
<dbReference type="GO" id="GO:0005979">
    <property type="term" value="P:regulation of glycogen biosynthetic process"/>
    <property type="evidence" value="ECO:0007669"/>
    <property type="project" value="TreeGrafter"/>
</dbReference>
<dbReference type="Gene3D" id="2.60.40.2440">
    <property type="entry name" value="Carbohydrate binding type-21 domain"/>
    <property type="match status" value="1"/>
</dbReference>
<feature type="region of interest" description="Disordered" evidence="1">
    <location>
        <begin position="1"/>
        <end position="49"/>
    </location>
</feature>
<dbReference type="PANTHER" id="PTHR12307:SF40">
    <property type="entry name" value="PROTEIN PHOSPHATASE 1 REGULATORY SUBUNIT 3F"/>
    <property type="match status" value="1"/>
</dbReference>
<dbReference type="GO" id="GO:0000164">
    <property type="term" value="C:protein phosphatase type 1 complex"/>
    <property type="evidence" value="ECO:0007669"/>
    <property type="project" value="TreeGrafter"/>
</dbReference>
<dbReference type="PROSITE" id="PS51159">
    <property type="entry name" value="CBM21"/>
    <property type="match status" value="1"/>
</dbReference>
<dbReference type="InterPro" id="IPR050782">
    <property type="entry name" value="PP1_regulatory_subunit_3"/>
</dbReference>
<dbReference type="GO" id="GO:0008157">
    <property type="term" value="F:protein phosphatase 1 binding"/>
    <property type="evidence" value="ECO:0007669"/>
    <property type="project" value="TreeGrafter"/>
</dbReference>
<keyword evidence="4" id="KW-1185">Reference proteome</keyword>
<feature type="compositionally biased region" description="Acidic residues" evidence="1">
    <location>
        <begin position="15"/>
        <end position="24"/>
    </location>
</feature>
<evidence type="ECO:0000313" key="4">
    <source>
        <dbReference type="Proteomes" id="UP000287033"/>
    </source>
</evidence>
<dbReference type="OMA" id="VTDCFSF"/>
<dbReference type="GO" id="GO:2001069">
    <property type="term" value="F:glycogen binding"/>
    <property type="evidence" value="ECO:0007669"/>
    <property type="project" value="TreeGrafter"/>
</dbReference>
<dbReference type="InterPro" id="IPR005036">
    <property type="entry name" value="CBM21_dom"/>
</dbReference>
<feature type="domain" description="CBM21" evidence="2">
    <location>
        <begin position="112"/>
        <end position="223"/>
    </location>
</feature>
<dbReference type="OrthoDB" id="1881at2759"/>
<protein>
    <recommendedName>
        <fullName evidence="2">CBM21 domain-containing protein</fullName>
    </recommendedName>
</protein>
<dbReference type="EMBL" id="BEZZ01145067">
    <property type="protein sequence ID" value="GCC44726.1"/>
    <property type="molecule type" value="Genomic_DNA"/>
</dbReference>
<evidence type="ECO:0000259" key="2">
    <source>
        <dbReference type="PROSITE" id="PS51159"/>
    </source>
</evidence>
<dbReference type="Proteomes" id="UP000287033">
    <property type="component" value="Unassembled WGS sequence"/>
</dbReference>
<comment type="caution">
    <text evidence="3">The sequence shown here is derived from an EMBL/GenBank/DDBJ whole genome shotgun (WGS) entry which is preliminary data.</text>
</comment>
<dbReference type="AlphaFoldDB" id="A0A401TQ20"/>
<proteinExistence type="predicted"/>
<gene>
    <name evidence="3" type="ORF">chiPu_0028969</name>
</gene>
<sequence length="256" mass="28190">NSSSNLQLPHRQDQDQDEEDDEEGAYGSRLIPRSSPVPRKRSFGGEDQAELCPGRKVSFADARGLELARVCVFQQFPERDEEEEEEGEDAPSRPGFRLCPAFARELSAQQLLDRVRRHKVELESVRGATDDPLSVDCLARVLNLAYQKSVQARCSLDEWSSHYQLPADYVPGSGDGASDCFAFRLSYPGARAHQGARLHFVLRYETPGGVYWANNGGANYTLVCQATGDGDGDGEAAPSHSPGLPLRSCLKVTPHR</sequence>
<dbReference type="InterPro" id="IPR038175">
    <property type="entry name" value="CBM21_dom_sf"/>
</dbReference>
<feature type="non-terminal residue" evidence="3">
    <location>
        <position position="1"/>
    </location>
</feature>
<dbReference type="Pfam" id="PF03370">
    <property type="entry name" value="CBM_21"/>
    <property type="match status" value="1"/>
</dbReference>
<accession>A0A401TQ20</accession>
<dbReference type="PANTHER" id="PTHR12307">
    <property type="entry name" value="PROTEIN PHOSPHATASE 1 REGULATORY SUBUNIT"/>
    <property type="match status" value="1"/>
</dbReference>
<organism evidence="3 4">
    <name type="scientific">Chiloscyllium punctatum</name>
    <name type="common">Brownbanded bambooshark</name>
    <name type="synonym">Hemiscyllium punctatum</name>
    <dbReference type="NCBI Taxonomy" id="137246"/>
    <lineage>
        <taxon>Eukaryota</taxon>
        <taxon>Metazoa</taxon>
        <taxon>Chordata</taxon>
        <taxon>Craniata</taxon>
        <taxon>Vertebrata</taxon>
        <taxon>Chondrichthyes</taxon>
        <taxon>Elasmobranchii</taxon>
        <taxon>Galeomorphii</taxon>
        <taxon>Galeoidea</taxon>
        <taxon>Orectolobiformes</taxon>
        <taxon>Hemiscylliidae</taxon>
        <taxon>Chiloscyllium</taxon>
    </lineage>
</organism>